<organism evidence="3 4">
    <name type="scientific">Glaciecola siphonariae</name>
    <dbReference type="NCBI Taxonomy" id="521012"/>
    <lineage>
        <taxon>Bacteria</taxon>
        <taxon>Pseudomonadati</taxon>
        <taxon>Pseudomonadota</taxon>
        <taxon>Gammaproteobacteria</taxon>
        <taxon>Alteromonadales</taxon>
        <taxon>Alteromonadaceae</taxon>
        <taxon>Glaciecola</taxon>
    </lineage>
</organism>
<dbReference type="EMBL" id="JBHSGU010000002">
    <property type="protein sequence ID" value="MFC4700588.1"/>
    <property type="molecule type" value="Genomic_DNA"/>
</dbReference>
<proteinExistence type="predicted"/>
<sequence length="174" mass="18790">MRITILLALVFVMGVATAQTTIYKTVNEDGTVTFSDSPSPGAEKLEFSSPSTTIESAPVSPVNTAAQTQQQAQQQTNYRLSILSPSPGATVRNNSGDIRIASRIQPDTAGTYLLDFNGQQYSSQSGVFNLENIDRGEHAYKVLFTDGTGKVIASSEQQTLYLHQASILIRNSNN</sequence>
<dbReference type="RefSeq" id="WP_382408115.1">
    <property type="nucleotide sequence ID" value="NZ_JBHSGU010000002.1"/>
</dbReference>
<comment type="caution">
    <text evidence="3">The sequence shown here is derived from an EMBL/GenBank/DDBJ whole genome shotgun (WGS) entry which is preliminary data.</text>
</comment>
<keyword evidence="4" id="KW-1185">Reference proteome</keyword>
<feature type="signal peptide" evidence="1">
    <location>
        <begin position="1"/>
        <end position="18"/>
    </location>
</feature>
<evidence type="ECO:0000313" key="4">
    <source>
        <dbReference type="Proteomes" id="UP001595897"/>
    </source>
</evidence>
<evidence type="ECO:0000256" key="1">
    <source>
        <dbReference type="SAM" id="SignalP"/>
    </source>
</evidence>
<reference evidence="4" key="1">
    <citation type="journal article" date="2019" name="Int. J. Syst. Evol. Microbiol.">
        <title>The Global Catalogue of Microorganisms (GCM) 10K type strain sequencing project: providing services to taxonomists for standard genome sequencing and annotation.</title>
        <authorList>
            <consortium name="The Broad Institute Genomics Platform"/>
            <consortium name="The Broad Institute Genome Sequencing Center for Infectious Disease"/>
            <person name="Wu L."/>
            <person name="Ma J."/>
        </authorList>
    </citation>
    <scope>NUCLEOTIDE SEQUENCE [LARGE SCALE GENOMIC DNA]</scope>
    <source>
        <strain evidence="4">KACC 12507</strain>
    </source>
</reference>
<feature type="domain" description="DUF4124" evidence="2">
    <location>
        <begin position="12"/>
        <end position="74"/>
    </location>
</feature>
<evidence type="ECO:0000259" key="2">
    <source>
        <dbReference type="Pfam" id="PF13511"/>
    </source>
</evidence>
<evidence type="ECO:0000313" key="3">
    <source>
        <dbReference type="EMBL" id="MFC4700588.1"/>
    </source>
</evidence>
<gene>
    <name evidence="3" type="ORF">ACFO4O_10490</name>
</gene>
<feature type="chain" id="PRO_5045377657" evidence="1">
    <location>
        <begin position="19"/>
        <end position="174"/>
    </location>
</feature>
<keyword evidence="1" id="KW-0732">Signal</keyword>
<accession>A0ABV9LX64</accession>
<protein>
    <submittedName>
        <fullName evidence="3">DUF4124 domain-containing protein</fullName>
    </submittedName>
</protein>
<dbReference type="InterPro" id="IPR025392">
    <property type="entry name" value="DUF4124"/>
</dbReference>
<dbReference type="Proteomes" id="UP001595897">
    <property type="component" value="Unassembled WGS sequence"/>
</dbReference>
<dbReference type="Pfam" id="PF13511">
    <property type="entry name" value="DUF4124"/>
    <property type="match status" value="1"/>
</dbReference>
<name>A0ABV9LX64_9ALTE</name>